<dbReference type="SMART" id="SM00849">
    <property type="entry name" value="Lactamase_B"/>
    <property type="match status" value="1"/>
</dbReference>
<feature type="domain" description="Metallo-beta-lactamase" evidence="2">
    <location>
        <begin position="21"/>
        <end position="209"/>
    </location>
</feature>
<dbReference type="PANTHER" id="PTHR42951">
    <property type="entry name" value="METALLO-BETA-LACTAMASE DOMAIN-CONTAINING"/>
    <property type="match status" value="1"/>
</dbReference>
<name>A0ABS3TXJ8_9ACTN</name>
<gene>
    <name evidence="3" type="ORF">J5V16_00265</name>
</gene>
<dbReference type="SUPFAM" id="SSF56281">
    <property type="entry name" value="Metallo-hydrolase/oxidoreductase"/>
    <property type="match status" value="1"/>
</dbReference>
<organism evidence="3 4">
    <name type="scientific">Glycomyces niveus</name>
    <dbReference type="NCBI Taxonomy" id="2820287"/>
    <lineage>
        <taxon>Bacteria</taxon>
        <taxon>Bacillati</taxon>
        <taxon>Actinomycetota</taxon>
        <taxon>Actinomycetes</taxon>
        <taxon>Glycomycetales</taxon>
        <taxon>Glycomycetaceae</taxon>
        <taxon>Glycomyces</taxon>
    </lineage>
</organism>
<dbReference type="InterPro" id="IPR001279">
    <property type="entry name" value="Metallo-B-lactamas"/>
</dbReference>
<dbReference type="Pfam" id="PF00753">
    <property type="entry name" value="Lactamase_B"/>
    <property type="match status" value="1"/>
</dbReference>
<evidence type="ECO:0000313" key="4">
    <source>
        <dbReference type="Proteomes" id="UP000681341"/>
    </source>
</evidence>
<evidence type="ECO:0000313" key="3">
    <source>
        <dbReference type="EMBL" id="MBO3731239.1"/>
    </source>
</evidence>
<keyword evidence="4" id="KW-1185">Reference proteome</keyword>
<dbReference type="EMBL" id="JAGFNP010000001">
    <property type="protein sequence ID" value="MBO3731239.1"/>
    <property type="molecule type" value="Genomic_DNA"/>
</dbReference>
<protein>
    <submittedName>
        <fullName evidence="3">MBL fold metallo-hydrolase</fullName>
    </submittedName>
</protein>
<dbReference type="CDD" id="cd16282">
    <property type="entry name" value="metallo-hydrolase-like_MBL-fold"/>
    <property type="match status" value="1"/>
</dbReference>
<dbReference type="InterPro" id="IPR036866">
    <property type="entry name" value="RibonucZ/Hydroxyglut_hydro"/>
</dbReference>
<sequence length="302" mass="33210">MSDRWIEVAPRVWALRVQELDQTLGLVIGDESCLVIDTGVSAEAGYAFATAIREKTDLPWQVAYTHDHFDHWFGTSAFGEAAIWAVGDGAQYIARGDEQRQAWAARYRREGREEKARDIARSKLVPPNCRVQGAVGLNLGGRTVVLRQAGLAHSDNDLVIEVPDAGVLFAGDLLENGAAPSYTGAFPYEWPQAVEYLLSWKPAVVVPGHGDPADYWWARAQVRDMAETARMCAEVAQGFLTEEEALAHSPFGEATMRAALDRCKELTPPPPPEPEAPAAKPQTPPPPVVVYDIFDYDIDLTR</sequence>
<dbReference type="PANTHER" id="PTHR42951:SF4">
    <property type="entry name" value="ACYL-COENZYME A THIOESTERASE MBLAC2"/>
    <property type="match status" value="1"/>
</dbReference>
<feature type="region of interest" description="Disordered" evidence="1">
    <location>
        <begin position="263"/>
        <end position="288"/>
    </location>
</feature>
<accession>A0ABS3TXJ8</accession>
<dbReference type="RefSeq" id="WP_208493901.1">
    <property type="nucleotide sequence ID" value="NZ_JAGFNP010000001.1"/>
</dbReference>
<dbReference type="InterPro" id="IPR050855">
    <property type="entry name" value="NDM-1-like"/>
</dbReference>
<evidence type="ECO:0000256" key="1">
    <source>
        <dbReference type="SAM" id="MobiDB-lite"/>
    </source>
</evidence>
<proteinExistence type="predicted"/>
<reference evidence="3 4" key="1">
    <citation type="submission" date="2021-03" db="EMBL/GenBank/DDBJ databases">
        <title>Glycomyces sp. nov., a novel actinomycete isolated from soil.</title>
        <authorList>
            <person name="Yang X."/>
            <person name="Xu X."/>
        </authorList>
    </citation>
    <scope>NUCLEOTIDE SEQUENCE [LARGE SCALE GENOMIC DNA]</scope>
    <source>
        <strain evidence="3 4">NEAU-S30</strain>
    </source>
</reference>
<dbReference type="Gene3D" id="3.60.15.10">
    <property type="entry name" value="Ribonuclease Z/Hydroxyacylglutathione hydrolase-like"/>
    <property type="match status" value="1"/>
</dbReference>
<evidence type="ECO:0000259" key="2">
    <source>
        <dbReference type="SMART" id="SM00849"/>
    </source>
</evidence>
<dbReference type="Proteomes" id="UP000681341">
    <property type="component" value="Unassembled WGS sequence"/>
</dbReference>
<comment type="caution">
    <text evidence="3">The sequence shown here is derived from an EMBL/GenBank/DDBJ whole genome shotgun (WGS) entry which is preliminary data.</text>
</comment>